<gene>
    <name evidence="2" type="primary">Necator_chrII.g4290</name>
    <name evidence="2" type="ORF">RB195_016498</name>
</gene>
<comment type="caution">
    <text evidence="2">The sequence shown here is derived from an EMBL/GenBank/DDBJ whole genome shotgun (WGS) entry which is preliminary data.</text>
</comment>
<proteinExistence type="predicted"/>
<dbReference type="Proteomes" id="UP001303046">
    <property type="component" value="Unassembled WGS sequence"/>
</dbReference>
<evidence type="ECO:0000313" key="2">
    <source>
        <dbReference type="EMBL" id="KAK6732153.1"/>
    </source>
</evidence>
<sequence>MSSEMKRRQKEIFQKERREPDPLGHTSSCDFVIEIKLRGECSVAARGSASCTIEFRICPTAHQAFHPSGADKLDLVKGSQHQVFTSEEMKAWSDGFCDAEHWPAPVMNHSNAAVDRLFMLLIRSLSARLHTHPSMF</sequence>
<protein>
    <submittedName>
        <fullName evidence="2">Uncharacterized protein</fullName>
    </submittedName>
</protein>
<feature type="region of interest" description="Disordered" evidence="1">
    <location>
        <begin position="1"/>
        <end position="22"/>
    </location>
</feature>
<reference evidence="2 3" key="1">
    <citation type="submission" date="2023-08" db="EMBL/GenBank/DDBJ databases">
        <title>A Necator americanus chromosomal reference genome.</title>
        <authorList>
            <person name="Ilik V."/>
            <person name="Petrzelkova K.J."/>
            <person name="Pardy F."/>
            <person name="Fuh T."/>
            <person name="Niatou-Singa F.S."/>
            <person name="Gouil Q."/>
            <person name="Baker L."/>
            <person name="Ritchie M.E."/>
            <person name="Jex A.R."/>
            <person name="Gazzola D."/>
            <person name="Li H."/>
            <person name="Toshio Fujiwara R."/>
            <person name="Zhan B."/>
            <person name="Aroian R.V."/>
            <person name="Pafco B."/>
            <person name="Schwarz E.M."/>
        </authorList>
    </citation>
    <scope>NUCLEOTIDE SEQUENCE [LARGE SCALE GENOMIC DNA]</scope>
    <source>
        <strain evidence="2 3">Aroian</strain>
        <tissue evidence="2">Whole animal</tissue>
    </source>
</reference>
<accession>A0ABR1C421</accession>
<evidence type="ECO:0000256" key="1">
    <source>
        <dbReference type="SAM" id="MobiDB-lite"/>
    </source>
</evidence>
<organism evidence="2 3">
    <name type="scientific">Necator americanus</name>
    <name type="common">Human hookworm</name>
    <dbReference type="NCBI Taxonomy" id="51031"/>
    <lineage>
        <taxon>Eukaryota</taxon>
        <taxon>Metazoa</taxon>
        <taxon>Ecdysozoa</taxon>
        <taxon>Nematoda</taxon>
        <taxon>Chromadorea</taxon>
        <taxon>Rhabditida</taxon>
        <taxon>Rhabditina</taxon>
        <taxon>Rhabditomorpha</taxon>
        <taxon>Strongyloidea</taxon>
        <taxon>Ancylostomatidae</taxon>
        <taxon>Bunostominae</taxon>
        <taxon>Necator</taxon>
    </lineage>
</organism>
<evidence type="ECO:0000313" key="3">
    <source>
        <dbReference type="Proteomes" id="UP001303046"/>
    </source>
</evidence>
<name>A0ABR1C421_NECAM</name>
<dbReference type="EMBL" id="JAVFWL010000002">
    <property type="protein sequence ID" value="KAK6732153.1"/>
    <property type="molecule type" value="Genomic_DNA"/>
</dbReference>
<keyword evidence="3" id="KW-1185">Reference proteome</keyword>